<dbReference type="Gene3D" id="3.30.1380.20">
    <property type="entry name" value="Trafficking protein particle complex subunit 3"/>
    <property type="match status" value="1"/>
</dbReference>
<evidence type="ECO:0000313" key="1">
    <source>
        <dbReference type="EMBL" id="GEN55956.1"/>
    </source>
</evidence>
<dbReference type="Pfam" id="PF10702">
    <property type="entry name" value="DUF2507"/>
    <property type="match status" value="1"/>
</dbReference>
<dbReference type="RefSeq" id="WP_089800208.1">
    <property type="nucleotide sequence ID" value="NZ_BJYE01000004.1"/>
</dbReference>
<reference evidence="1 2" key="1">
    <citation type="submission" date="2019-07" db="EMBL/GenBank/DDBJ databases">
        <title>Whole genome shotgun sequence of Halolactibacillus alkaliphilus NBRC 103919.</title>
        <authorList>
            <person name="Hosoyama A."/>
            <person name="Uohara A."/>
            <person name="Ohji S."/>
            <person name="Ichikawa N."/>
        </authorList>
    </citation>
    <scope>NUCLEOTIDE SEQUENCE [LARGE SCALE GENOMIC DNA]</scope>
    <source>
        <strain evidence="1 2">NBRC 103919</strain>
    </source>
</reference>
<dbReference type="EMBL" id="BJYE01000004">
    <property type="protein sequence ID" value="GEN55956.1"/>
    <property type="molecule type" value="Genomic_DNA"/>
</dbReference>
<protein>
    <submittedName>
        <fullName evidence="1">Uncharacterized protein</fullName>
    </submittedName>
</protein>
<dbReference type="STRING" id="442899.SAMN05720591_1055"/>
<dbReference type="OrthoDB" id="2965348at2"/>
<name>A0A511WXV8_9BACI</name>
<comment type="caution">
    <text evidence="1">The sequence shown here is derived from an EMBL/GenBank/DDBJ whole genome shotgun (WGS) entry which is preliminary data.</text>
</comment>
<keyword evidence="2" id="KW-1185">Reference proteome</keyword>
<dbReference type="AlphaFoldDB" id="A0A511WXV8"/>
<organism evidence="1 2">
    <name type="scientific">Halolactibacillus alkaliphilus</name>
    <dbReference type="NCBI Taxonomy" id="442899"/>
    <lineage>
        <taxon>Bacteria</taxon>
        <taxon>Bacillati</taxon>
        <taxon>Bacillota</taxon>
        <taxon>Bacilli</taxon>
        <taxon>Bacillales</taxon>
        <taxon>Bacillaceae</taxon>
        <taxon>Halolactibacillus</taxon>
    </lineage>
</organism>
<gene>
    <name evidence="1" type="ORF">HAL01_04200</name>
</gene>
<proteinExistence type="predicted"/>
<accession>A0A511WXV8</accession>
<dbReference type="Proteomes" id="UP000321400">
    <property type="component" value="Unassembled WGS sequence"/>
</dbReference>
<dbReference type="InterPro" id="IPR024096">
    <property type="entry name" value="NO_sig/Golgi_transp_ligand-bd"/>
</dbReference>
<dbReference type="SUPFAM" id="SSF111126">
    <property type="entry name" value="Ligand-binding domain in the NO signalling and Golgi transport"/>
    <property type="match status" value="1"/>
</dbReference>
<dbReference type="InterPro" id="IPR019642">
    <property type="entry name" value="DUF2507"/>
</dbReference>
<sequence length="142" mass="16195">MKKIDQLKKVYEKTSIKPGYELLRFIALPDLLGKDQDKILYILGKNTSRTLDITSIDSLIEAFDLFGFGDLVHIKEKRAEDLFTLTSQLVTARKEAALEQSYLFESGIIAGAMETIRGFQCETEESIKVKQGLIEFSVKHYR</sequence>
<evidence type="ECO:0000313" key="2">
    <source>
        <dbReference type="Proteomes" id="UP000321400"/>
    </source>
</evidence>